<name>A0ABV7LZ17_9GAMM</name>
<sequence length="41" mass="4800">MPPAINPHRDSIEATHRLLQQYQLNAIIPVQDHTDDHWTLN</sequence>
<dbReference type="EMBL" id="JBHRUH010000009">
    <property type="protein sequence ID" value="MFC3291262.1"/>
    <property type="molecule type" value="Genomic_DNA"/>
</dbReference>
<evidence type="ECO:0000313" key="1">
    <source>
        <dbReference type="EMBL" id="MFC3291262.1"/>
    </source>
</evidence>
<evidence type="ECO:0000313" key="2">
    <source>
        <dbReference type="Proteomes" id="UP001595640"/>
    </source>
</evidence>
<gene>
    <name evidence="1" type="ORF">ACFOEI_04170</name>
</gene>
<dbReference type="RefSeq" id="WP_019020654.1">
    <property type="nucleotide sequence ID" value="NZ_BMXD01000014.1"/>
</dbReference>
<proteinExistence type="predicted"/>
<accession>A0ABV7LZ17</accession>
<comment type="caution">
    <text evidence="1">The sequence shown here is derived from an EMBL/GenBank/DDBJ whole genome shotgun (WGS) entry which is preliminary data.</text>
</comment>
<organism evidence="1 2">
    <name type="scientific">Modicisalibacter luteus</name>
    <dbReference type="NCBI Taxonomy" id="453962"/>
    <lineage>
        <taxon>Bacteria</taxon>
        <taxon>Pseudomonadati</taxon>
        <taxon>Pseudomonadota</taxon>
        <taxon>Gammaproteobacteria</taxon>
        <taxon>Oceanospirillales</taxon>
        <taxon>Halomonadaceae</taxon>
        <taxon>Modicisalibacter</taxon>
    </lineage>
</organism>
<reference evidence="2" key="1">
    <citation type="journal article" date="2019" name="Int. J. Syst. Evol. Microbiol.">
        <title>The Global Catalogue of Microorganisms (GCM) 10K type strain sequencing project: providing services to taxonomists for standard genome sequencing and annotation.</title>
        <authorList>
            <consortium name="The Broad Institute Genomics Platform"/>
            <consortium name="The Broad Institute Genome Sequencing Center for Infectious Disease"/>
            <person name="Wu L."/>
            <person name="Ma J."/>
        </authorList>
    </citation>
    <scope>NUCLEOTIDE SEQUENCE [LARGE SCALE GENOMIC DNA]</scope>
    <source>
        <strain evidence="2">KCTC 12847</strain>
    </source>
</reference>
<dbReference type="Proteomes" id="UP001595640">
    <property type="component" value="Unassembled WGS sequence"/>
</dbReference>
<protein>
    <submittedName>
        <fullName evidence="1">Uncharacterized protein</fullName>
    </submittedName>
</protein>
<keyword evidence="2" id="KW-1185">Reference proteome</keyword>